<feature type="transmembrane region" description="Helical" evidence="1">
    <location>
        <begin position="99"/>
        <end position="117"/>
    </location>
</feature>
<protein>
    <submittedName>
        <fullName evidence="2">Uncharacterized protein</fullName>
    </submittedName>
</protein>
<reference evidence="2" key="1">
    <citation type="journal article" date="2021" name="PeerJ">
        <title>Extensive microbial diversity within the chicken gut microbiome revealed by metagenomics and culture.</title>
        <authorList>
            <person name="Gilroy R."/>
            <person name="Ravi A."/>
            <person name="Getino M."/>
            <person name="Pursley I."/>
            <person name="Horton D.L."/>
            <person name="Alikhan N.F."/>
            <person name="Baker D."/>
            <person name="Gharbi K."/>
            <person name="Hall N."/>
            <person name="Watson M."/>
            <person name="Adriaenssens E.M."/>
            <person name="Foster-Nyarko E."/>
            <person name="Jarju S."/>
            <person name="Secka A."/>
            <person name="Antonio M."/>
            <person name="Oren A."/>
            <person name="Chaudhuri R.R."/>
            <person name="La Ragione R."/>
            <person name="Hildebrand F."/>
            <person name="Pallen M.J."/>
        </authorList>
    </citation>
    <scope>NUCLEOTIDE SEQUENCE</scope>
    <source>
        <strain evidence="2">ChiSjej1B19-8411</strain>
    </source>
</reference>
<dbReference type="AlphaFoldDB" id="A0A9D2B2K3"/>
<sequence length="196" mass="22442">MLHKLMDMQVFFYGMALTGVLGAIGMLAVHLTYRRKLKKTDHLSNLKEKWLNLWKSRDRLLRRMNHWVWYPALVCVLFMGVALLVSSSLGMEEGISLKYLYAGVGVPVALLLLRQILDFSYKEELMVDSLADYIEKARNKMQEIPSAAADPGVQNEVVEQIARSIKESAAAGSRFSKMLSPEEEQLMREIIREFMN</sequence>
<feature type="transmembrane region" description="Helical" evidence="1">
    <location>
        <begin position="12"/>
        <end position="33"/>
    </location>
</feature>
<keyword evidence="1" id="KW-0472">Membrane</keyword>
<evidence type="ECO:0000313" key="3">
    <source>
        <dbReference type="Proteomes" id="UP000886817"/>
    </source>
</evidence>
<dbReference type="Proteomes" id="UP000886817">
    <property type="component" value="Unassembled WGS sequence"/>
</dbReference>
<name>A0A9D2B2K3_9FIRM</name>
<keyword evidence="1" id="KW-0812">Transmembrane</keyword>
<feature type="transmembrane region" description="Helical" evidence="1">
    <location>
        <begin position="67"/>
        <end position="87"/>
    </location>
</feature>
<comment type="caution">
    <text evidence="2">The sequence shown here is derived from an EMBL/GenBank/DDBJ whole genome shotgun (WGS) entry which is preliminary data.</text>
</comment>
<accession>A0A9D2B2K3</accession>
<reference evidence="2" key="2">
    <citation type="submission" date="2021-04" db="EMBL/GenBank/DDBJ databases">
        <authorList>
            <person name="Gilroy R."/>
        </authorList>
    </citation>
    <scope>NUCLEOTIDE SEQUENCE</scope>
    <source>
        <strain evidence="2">ChiSjej1B19-8411</strain>
    </source>
</reference>
<keyword evidence="1" id="KW-1133">Transmembrane helix</keyword>
<gene>
    <name evidence="2" type="ORF">IAA45_03885</name>
</gene>
<proteinExistence type="predicted"/>
<organism evidence="2 3">
    <name type="scientific">Candidatus Blautia gallistercoris</name>
    <dbReference type="NCBI Taxonomy" id="2838490"/>
    <lineage>
        <taxon>Bacteria</taxon>
        <taxon>Bacillati</taxon>
        <taxon>Bacillota</taxon>
        <taxon>Clostridia</taxon>
        <taxon>Lachnospirales</taxon>
        <taxon>Lachnospiraceae</taxon>
        <taxon>Blautia</taxon>
    </lineage>
</organism>
<evidence type="ECO:0000313" key="2">
    <source>
        <dbReference type="EMBL" id="HIX58840.1"/>
    </source>
</evidence>
<evidence type="ECO:0000256" key="1">
    <source>
        <dbReference type="SAM" id="Phobius"/>
    </source>
</evidence>
<dbReference type="EMBL" id="DXEX01000090">
    <property type="protein sequence ID" value="HIX58840.1"/>
    <property type="molecule type" value="Genomic_DNA"/>
</dbReference>